<feature type="domain" description="Enoyl reductase (ER)" evidence="3">
    <location>
        <begin position="13"/>
        <end position="337"/>
    </location>
</feature>
<organism evidence="4 5">
    <name type="scientific">Bionectria ochroleuca</name>
    <name type="common">Gliocladium roseum</name>
    <dbReference type="NCBI Taxonomy" id="29856"/>
    <lineage>
        <taxon>Eukaryota</taxon>
        <taxon>Fungi</taxon>
        <taxon>Dikarya</taxon>
        <taxon>Ascomycota</taxon>
        <taxon>Pezizomycotina</taxon>
        <taxon>Sordariomycetes</taxon>
        <taxon>Hypocreomycetidae</taxon>
        <taxon>Hypocreales</taxon>
        <taxon>Bionectriaceae</taxon>
        <taxon>Clonostachys</taxon>
    </lineage>
</organism>
<evidence type="ECO:0000259" key="3">
    <source>
        <dbReference type="SMART" id="SM00829"/>
    </source>
</evidence>
<accession>A0ABY6U2T1</accession>
<dbReference type="Pfam" id="PF08240">
    <property type="entry name" value="ADH_N"/>
    <property type="match status" value="1"/>
</dbReference>
<dbReference type="InterPro" id="IPR036291">
    <property type="entry name" value="NAD(P)-bd_dom_sf"/>
</dbReference>
<dbReference type="Gene3D" id="3.90.180.10">
    <property type="entry name" value="Medium-chain alcohol dehydrogenases, catalytic domain"/>
    <property type="match status" value="1"/>
</dbReference>
<keyword evidence="5" id="KW-1185">Reference proteome</keyword>
<dbReference type="Gene3D" id="3.40.50.720">
    <property type="entry name" value="NAD(P)-binding Rossmann-like Domain"/>
    <property type="match status" value="1"/>
</dbReference>
<dbReference type="EMBL" id="CABFNS010000729">
    <property type="protein sequence ID" value="VUC24912.1"/>
    <property type="molecule type" value="Genomic_DNA"/>
</dbReference>
<dbReference type="InterPro" id="IPR047122">
    <property type="entry name" value="Trans-enoyl_RdTase-like"/>
</dbReference>
<dbReference type="SUPFAM" id="SSF51735">
    <property type="entry name" value="NAD(P)-binding Rossmann-fold domains"/>
    <property type="match status" value="1"/>
</dbReference>
<dbReference type="PANTHER" id="PTHR45348">
    <property type="entry name" value="HYPOTHETICAL OXIDOREDUCTASE (EUROFUNG)"/>
    <property type="match status" value="1"/>
</dbReference>
<dbReference type="SUPFAM" id="SSF50129">
    <property type="entry name" value="GroES-like"/>
    <property type="match status" value="1"/>
</dbReference>
<evidence type="ECO:0000256" key="1">
    <source>
        <dbReference type="ARBA" id="ARBA00008072"/>
    </source>
</evidence>
<dbReference type="PANTHER" id="PTHR45348:SF2">
    <property type="entry name" value="ZINC-TYPE ALCOHOL DEHYDROGENASE-LIKE PROTEIN C2E1P3.01"/>
    <property type="match status" value="1"/>
</dbReference>
<evidence type="ECO:0000256" key="2">
    <source>
        <dbReference type="ARBA" id="ARBA00023002"/>
    </source>
</evidence>
<sequence>MSLQRALLVKELGKPVELVHDHPVPLPGPGQVQVQVSVAGLNPHDQRVRDLGQYISPPTVLGNDVVGKVTKLGAGVTEFAVGDRIAYQAQFTREQSQTGLQEYAVADNIASTGIPSSISDDQAATLPSNIFAPLVAIFDTFEIPPPWAPESKSFDYNGATILIIGGGTNCGKFAVQLAKLAGIGRIVAVGGPVDELLSYGATHVLDRHGGYDSVLSRVKEAVGDDLLYACDTINPAQDQTLGLDALSNSKKGILATLLPRGSTDDARISKKEAGFVWHKVIGSSHAKPALAVDFWKRLPGYLEQGQITPLQFTAKQGLEAIHVNEVLDAYRDGKSVTRLHVHI</sequence>
<dbReference type="CDD" id="cd08249">
    <property type="entry name" value="enoyl_reductase_like"/>
    <property type="match status" value="1"/>
</dbReference>
<comment type="caution">
    <text evidence="4">The sequence shown here is derived from an EMBL/GenBank/DDBJ whole genome shotgun (WGS) entry which is preliminary data.</text>
</comment>
<name>A0ABY6U2T1_BIOOC</name>
<dbReference type="InterPro" id="IPR020843">
    <property type="entry name" value="ER"/>
</dbReference>
<dbReference type="Proteomes" id="UP000766486">
    <property type="component" value="Unassembled WGS sequence"/>
</dbReference>
<evidence type="ECO:0000313" key="5">
    <source>
        <dbReference type="Proteomes" id="UP000766486"/>
    </source>
</evidence>
<comment type="similarity">
    <text evidence="1">Belongs to the zinc-containing alcohol dehydrogenase family.</text>
</comment>
<dbReference type="InterPro" id="IPR013154">
    <property type="entry name" value="ADH-like_N"/>
</dbReference>
<dbReference type="InterPro" id="IPR011032">
    <property type="entry name" value="GroES-like_sf"/>
</dbReference>
<keyword evidence="2" id="KW-0560">Oxidoreductase</keyword>
<reference evidence="4 5" key="1">
    <citation type="submission" date="2019-06" db="EMBL/GenBank/DDBJ databases">
        <authorList>
            <person name="Broberg M."/>
        </authorList>
    </citation>
    <scope>NUCLEOTIDE SEQUENCE [LARGE SCALE GENOMIC DNA]</scope>
</reference>
<gene>
    <name evidence="4" type="ORF">CLO192961_LOCUS154644</name>
</gene>
<protein>
    <recommendedName>
        <fullName evidence="3">Enoyl reductase (ER) domain-containing protein</fullName>
    </recommendedName>
</protein>
<proteinExistence type="inferred from homology"/>
<dbReference type="SMART" id="SM00829">
    <property type="entry name" value="PKS_ER"/>
    <property type="match status" value="1"/>
</dbReference>
<evidence type="ECO:0000313" key="4">
    <source>
        <dbReference type="EMBL" id="VUC24912.1"/>
    </source>
</evidence>